<evidence type="ECO:0000256" key="2">
    <source>
        <dbReference type="ARBA" id="ARBA00012438"/>
    </source>
</evidence>
<evidence type="ECO:0000259" key="7">
    <source>
        <dbReference type="PROSITE" id="PS50112"/>
    </source>
</evidence>
<dbReference type="EMBL" id="CP021235">
    <property type="protein sequence ID" value="ARS35566.1"/>
    <property type="molecule type" value="Genomic_DNA"/>
</dbReference>
<dbReference type="STRING" id="709015.GCA_000472485_01813"/>
<dbReference type="Proteomes" id="UP000266292">
    <property type="component" value="Chromosome"/>
</dbReference>
<dbReference type="InterPro" id="IPR013656">
    <property type="entry name" value="PAS_4"/>
</dbReference>
<sequence length="508" mass="56303">MSAILYTGLHDATLELLKSGLQDGGVAFSEIRESEIKSLQATLARYSVLVVGEEVHNPVRVAQEAYAGDKHLSVLLVNDEQNFVRVKQSLQFSPFIGPTVTCVSNQVRERLVSIVQDAILRSEQRRSFQHIRKSVSPQMDLNASVLDKVRGDYTAKVLEVAPIGAVLVSGQGNVLTINAYAAHLFGKTEREILGASLRELFPAEVQPAVQLFVSQAPIREPKKVFELRLQEQVKYLEASLAQVNAQRADGLQLLIINDITATVQAQQHTQAHLEELERMNAHLTRLNADLDTFVYTASHDLKSPILNIEGLVGLLEASLGEGTQVVAEELKHIKASVQRFKNTVEDLTEVARIQRSFEQEAALLQVDQLVEEVKELISFQLSAAQAQIDLDCSGAPQVHFAKRNLKSILYNLISNAIKYRSPGRKPHIQVKTWQENGLFVLQVQDNGLGIPANKKEKVFELFKRIHVHVKGTGIGLYIAKRIVQNNGGSIQLDSVEGEGSTFTIRLKV</sequence>
<evidence type="ECO:0000256" key="3">
    <source>
        <dbReference type="ARBA" id="ARBA00022553"/>
    </source>
</evidence>
<dbReference type="OrthoDB" id="9766459at2"/>
<accession>A0A1X9YRP7</accession>
<proteinExistence type="predicted"/>
<dbReference type="GO" id="GO:0000155">
    <property type="term" value="F:phosphorelay sensor kinase activity"/>
    <property type="evidence" value="ECO:0007669"/>
    <property type="project" value="InterPro"/>
</dbReference>
<dbReference type="Gene3D" id="3.30.450.20">
    <property type="entry name" value="PAS domain"/>
    <property type="match status" value="1"/>
</dbReference>
<dbReference type="Gene3D" id="1.10.287.130">
    <property type="match status" value="1"/>
</dbReference>
<evidence type="ECO:0000256" key="4">
    <source>
        <dbReference type="ARBA" id="ARBA00022679"/>
    </source>
</evidence>
<evidence type="ECO:0000313" key="8">
    <source>
        <dbReference type="EMBL" id="ARS35566.1"/>
    </source>
</evidence>
<dbReference type="CDD" id="cd00082">
    <property type="entry name" value="HisKA"/>
    <property type="match status" value="1"/>
</dbReference>
<dbReference type="SMART" id="SM00091">
    <property type="entry name" value="PAS"/>
    <property type="match status" value="1"/>
</dbReference>
<dbReference type="InterPro" id="IPR004358">
    <property type="entry name" value="Sig_transdc_His_kin-like_C"/>
</dbReference>
<dbReference type="Pfam" id="PF08448">
    <property type="entry name" value="PAS_4"/>
    <property type="match status" value="1"/>
</dbReference>
<dbReference type="SUPFAM" id="SSF47384">
    <property type="entry name" value="Homodimeric domain of signal transducing histidine kinase"/>
    <property type="match status" value="1"/>
</dbReference>
<dbReference type="InterPro" id="IPR036890">
    <property type="entry name" value="HATPase_C_sf"/>
</dbReference>
<dbReference type="RefSeq" id="WP_025606495.1">
    <property type="nucleotide sequence ID" value="NZ_CP021235.1"/>
</dbReference>
<dbReference type="PRINTS" id="PR00344">
    <property type="entry name" value="BCTRLSENSOR"/>
</dbReference>
<dbReference type="Pfam" id="PF02518">
    <property type="entry name" value="HATPase_c"/>
    <property type="match status" value="1"/>
</dbReference>
<dbReference type="PROSITE" id="PS50112">
    <property type="entry name" value="PAS"/>
    <property type="match status" value="1"/>
</dbReference>
<dbReference type="FunFam" id="3.30.565.10:FF:000006">
    <property type="entry name" value="Sensor histidine kinase WalK"/>
    <property type="match status" value="1"/>
</dbReference>
<organism evidence="8 9">
    <name type="scientific">Pontibacter actiniarum</name>
    <dbReference type="NCBI Taxonomy" id="323450"/>
    <lineage>
        <taxon>Bacteria</taxon>
        <taxon>Pseudomonadati</taxon>
        <taxon>Bacteroidota</taxon>
        <taxon>Cytophagia</taxon>
        <taxon>Cytophagales</taxon>
        <taxon>Hymenobacteraceae</taxon>
        <taxon>Pontibacter</taxon>
    </lineage>
</organism>
<dbReference type="EC" id="2.7.13.3" evidence="2"/>
<dbReference type="Gene3D" id="3.30.565.10">
    <property type="entry name" value="Histidine kinase-like ATPase, C-terminal domain"/>
    <property type="match status" value="1"/>
</dbReference>
<keyword evidence="4" id="KW-0808">Transferase</keyword>
<name>A0A1X9YRP7_9BACT</name>
<dbReference type="InterPro" id="IPR005467">
    <property type="entry name" value="His_kinase_dom"/>
</dbReference>
<protein>
    <recommendedName>
        <fullName evidence="2">histidine kinase</fullName>
        <ecNumber evidence="2">2.7.13.3</ecNumber>
    </recommendedName>
</protein>
<evidence type="ECO:0000256" key="5">
    <source>
        <dbReference type="ARBA" id="ARBA00022777"/>
    </source>
</evidence>
<dbReference type="SUPFAM" id="SSF55785">
    <property type="entry name" value="PYP-like sensor domain (PAS domain)"/>
    <property type="match status" value="1"/>
</dbReference>
<comment type="catalytic activity">
    <reaction evidence="1">
        <text>ATP + protein L-histidine = ADP + protein N-phospho-L-histidine.</text>
        <dbReference type="EC" id="2.7.13.3"/>
    </reaction>
</comment>
<evidence type="ECO:0000313" key="9">
    <source>
        <dbReference type="Proteomes" id="UP000266292"/>
    </source>
</evidence>
<dbReference type="SMART" id="SM00387">
    <property type="entry name" value="HATPase_c"/>
    <property type="match status" value="1"/>
</dbReference>
<dbReference type="PANTHER" id="PTHR43304:SF1">
    <property type="entry name" value="PAC DOMAIN-CONTAINING PROTEIN"/>
    <property type="match status" value="1"/>
</dbReference>
<dbReference type="KEGG" id="pact:CA264_09010"/>
<feature type="domain" description="Histidine kinase" evidence="6">
    <location>
        <begin position="296"/>
        <end position="508"/>
    </location>
</feature>
<dbReference type="InterPro" id="IPR035965">
    <property type="entry name" value="PAS-like_dom_sf"/>
</dbReference>
<dbReference type="PANTHER" id="PTHR43304">
    <property type="entry name" value="PHYTOCHROME-LIKE PROTEIN CPH1"/>
    <property type="match status" value="1"/>
</dbReference>
<dbReference type="InterPro" id="IPR000014">
    <property type="entry name" value="PAS"/>
</dbReference>
<dbReference type="NCBIfam" id="TIGR00229">
    <property type="entry name" value="sensory_box"/>
    <property type="match status" value="1"/>
</dbReference>
<dbReference type="CDD" id="cd00130">
    <property type="entry name" value="PAS"/>
    <property type="match status" value="1"/>
</dbReference>
<dbReference type="InterPro" id="IPR036097">
    <property type="entry name" value="HisK_dim/P_sf"/>
</dbReference>
<dbReference type="CDD" id="cd00075">
    <property type="entry name" value="HATPase"/>
    <property type="match status" value="1"/>
</dbReference>
<dbReference type="PROSITE" id="PS50109">
    <property type="entry name" value="HIS_KIN"/>
    <property type="match status" value="1"/>
</dbReference>
<reference evidence="9" key="1">
    <citation type="submission" date="2017-05" db="EMBL/GenBank/DDBJ databases">
        <authorList>
            <person name="Ray J."/>
            <person name="Price M."/>
            <person name="Deutschbauer A."/>
        </authorList>
    </citation>
    <scope>NUCLEOTIDE SEQUENCE [LARGE SCALE GENOMIC DNA]</scope>
    <source>
        <strain evidence="9">DSM 19842</strain>
    </source>
</reference>
<dbReference type="Pfam" id="PF00512">
    <property type="entry name" value="HisKA"/>
    <property type="match status" value="1"/>
</dbReference>
<dbReference type="InterPro" id="IPR052162">
    <property type="entry name" value="Sensor_kinase/Photoreceptor"/>
</dbReference>
<dbReference type="AlphaFoldDB" id="A0A1X9YRP7"/>
<dbReference type="InterPro" id="IPR003594">
    <property type="entry name" value="HATPase_dom"/>
</dbReference>
<dbReference type="SUPFAM" id="SSF55874">
    <property type="entry name" value="ATPase domain of HSP90 chaperone/DNA topoisomerase II/histidine kinase"/>
    <property type="match status" value="1"/>
</dbReference>
<evidence type="ECO:0000259" key="6">
    <source>
        <dbReference type="PROSITE" id="PS50109"/>
    </source>
</evidence>
<dbReference type="InterPro" id="IPR003661">
    <property type="entry name" value="HisK_dim/P_dom"/>
</dbReference>
<keyword evidence="3" id="KW-0597">Phosphoprotein</keyword>
<feature type="domain" description="PAS" evidence="7">
    <location>
        <begin position="150"/>
        <end position="204"/>
    </location>
</feature>
<evidence type="ECO:0000256" key="1">
    <source>
        <dbReference type="ARBA" id="ARBA00000085"/>
    </source>
</evidence>
<keyword evidence="5 8" id="KW-0418">Kinase</keyword>
<dbReference type="SMART" id="SM00388">
    <property type="entry name" value="HisKA"/>
    <property type="match status" value="1"/>
</dbReference>
<keyword evidence="9" id="KW-1185">Reference proteome</keyword>
<gene>
    <name evidence="8" type="ORF">CA264_09010</name>
</gene>